<organism evidence="1 2">
    <name type="scientific">Escherichia phage phi G17</name>
    <dbReference type="NCBI Taxonomy" id="2234086"/>
    <lineage>
        <taxon>Viruses</taxon>
        <taxon>Duplodnaviria</taxon>
        <taxon>Heunggongvirae</taxon>
        <taxon>Uroviricota</taxon>
        <taxon>Caudoviricetes</taxon>
        <taxon>Schitoviridae</taxon>
        <taxon>Enquatrovirinae</taxon>
        <taxon>Gamaleyavirus</taxon>
        <taxon>Gamaleyavirus G17</taxon>
    </lineage>
</organism>
<dbReference type="RefSeq" id="YP_010659663.1">
    <property type="nucleotide sequence ID" value="NC_070870.1"/>
</dbReference>
<dbReference type="EMBL" id="MH358458">
    <property type="protein sequence ID" value="AWY03434.1"/>
    <property type="molecule type" value="Genomic_DNA"/>
</dbReference>
<reference evidence="1 2" key="1">
    <citation type="submission" date="2018-05" db="EMBL/GenBank/DDBJ databases">
        <title>Complete genome sequence of phage G17, A novel E. coli O157 phage isolated from cattle in the North-West Province.</title>
        <authorList>
            <person name="Akindolire M.A."/>
            <person name="Ateba C.N."/>
        </authorList>
    </citation>
    <scope>NUCLEOTIDE SEQUENCE [LARGE SCALE GENOMIC DNA]</scope>
</reference>
<keyword evidence="2" id="KW-1185">Reference proteome</keyword>
<protein>
    <submittedName>
        <fullName evidence="1">Uncharacterized protein</fullName>
    </submittedName>
</protein>
<proteinExistence type="predicted"/>
<evidence type="ECO:0000313" key="1">
    <source>
        <dbReference type="EMBL" id="AWY03434.1"/>
    </source>
</evidence>
<accession>A0A2Z4Q1U0</accession>
<name>A0A2Z4Q1U0_9CAUD</name>
<sequence length="95" mass="10751">MTMIITRIPLKGYRPDSVKRQIDFQDLKLAKATLVLVPDEDTLHELQGLALIAGKKLIVRVLEPGKVLPWEGSMSSPWHVNTDSYQTPHLLFNCL</sequence>
<dbReference type="GeneID" id="77935647"/>
<dbReference type="KEGG" id="vg:77935647"/>
<dbReference type="Proteomes" id="UP000250998">
    <property type="component" value="Segment"/>
</dbReference>
<evidence type="ECO:0000313" key="2">
    <source>
        <dbReference type="Proteomes" id="UP000250998"/>
    </source>
</evidence>